<evidence type="ECO:0000259" key="2">
    <source>
        <dbReference type="Pfam" id="PF01370"/>
    </source>
</evidence>
<name>A0A2U3BC95_9VIBR</name>
<dbReference type="PANTHER" id="PTHR11092:SF0">
    <property type="entry name" value="EPIMERASE FAMILY PROTEIN SDR39U1"/>
    <property type="match status" value="1"/>
</dbReference>
<dbReference type="SUPFAM" id="SSF51735">
    <property type="entry name" value="NAD(P)-binding Rossmann-fold domains"/>
    <property type="match status" value="1"/>
</dbReference>
<evidence type="ECO:0000259" key="3">
    <source>
        <dbReference type="Pfam" id="PF08338"/>
    </source>
</evidence>
<evidence type="ECO:0000313" key="4">
    <source>
        <dbReference type="EMBL" id="PWI34412.1"/>
    </source>
</evidence>
<evidence type="ECO:0000256" key="1">
    <source>
        <dbReference type="ARBA" id="ARBA00009353"/>
    </source>
</evidence>
<comment type="caution">
    <text evidence="4">The sequence shown here is derived from an EMBL/GenBank/DDBJ whole genome shotgun (WGS) entry which is preliminary data.</text>
</comment>
<reference evidence="4 5" key="1">
    <citation type="submission" date="2018-05" db="EMBL/GenBank/DDBJ databases">
        <title>Vibrio limimaris sp. nov., isolated from marine sediment.</title>
        <authorList>
            <person name="Li C.-M."/>
        </authorList>
    </citation>
    <scope>NUCLEOTIDE SEQUENCE [LARGE SCALE GENOMIC DNA]</scope>
    <source>
        <strain evidence="4 5">E4404</strain>
    </source>
</reference>
<dbReference type="NCBIfam" id="TIGR01777">
    <property type="entry name" value="yfcH"/>
    <property type="match status" value="1"/>
</dbReference>
<dbReference type="AlphaFoldDB" id="A0A2U3BC95"/>
<dbReference type="Pfam" id="PF08338">
    <property type="entry name" value="DUF1731"/>
    <property type="match status" value="1"/>
</dbReference>
<feature type="domain" description="NAD-dependent epimerase/dehydratase" evidence="2">
    <location>
        <begin position="3"/>
        <end position="218"/>
    </location>
</feature>
<dbReference type="RefSeq" id="WP_109318748.1">
    <property type="nucleotide sequence ID" value="NZ_QFWT01000002.1"/>
</dbReference>
<comment type="similarity">
    <text evidence="1">Belongs to the NAD(P)-dependent epimerase/dehydratase family. SDR39U1 subfamily.</text>
</comment>
<keyword evidence="5" id="KW-1185">Reference proteome</keyword>
<dbReference type="Proteomes" id="UP000245362">
    <property type="component" value="Unassembled WGS sequence"/>
</dbReference>
<protein>
    <submittedName>
        <fullName evidence="4">TIGR01777 family protein</fullName>
    </submittedName>
</protein>
<dbReference type="PANTHER" id="PTHR11092">
    <property type="entry name" value="SUGAR NUCLEOTIDE EPIMERASE RELATED"/>
    <property type="match status" value="1"/>
</dbReference>
<dbReference type="Gene3D" id="3.40.50.720">
    <property type="entry name" value="NAD(P)-binding Rossmann-like Domain"/>
    <property type="match status" value="1"/>
</dbReference>
<dbReference type="OrthoDB" id="9801773at2"/>
<dbReference type="CDD" id="cd05242">
    <property type="entry name" value="SDR_a8"/>
    <property type="match status" value="1"/>
</dbReference>
<sequence>MRILLTGGTGFIGSELVKQLMTHDIVLLTRNVTKARQILNHASQAHLTYIDSLDRLSDLNHIDAVINLAGEPIAGKRWSKRQKQKICDSRWNITRKITELIYASTEPPSVFISGSAVGYYGDQQEHPFDESLHVCHEEFTHHVCARWEELAMRAQSEDTRVCILRTGVVLGLNGGALKMMLPAYKFGAGAVLGSGRQYMPWIHIQDMVRGISYLLNTEHASGYFNLTAPHPVQNREFSRILAKNLKRPYLPFTPRWALALLMGEASSLLFDSIRAKPKHLTDLGFHFNYSRLEPAIKNLLHHYK</sequence>
<dbReference type="InterPro" id="IPR013549">
    <property type="entry name" value="DUF1731"/>
</dbReference>
<dbReference type="InterPro" id="IPR001509">
    <property type="entry name" value="Epimerase_deHydtase"/>
</dbReference>
<dbReference type="Pfam" id="PF01370">
    <property type="entry name" value="Epimerase"/>
    <property type="match status" value="1"/>
</dbReference>
<organism evidence="4 5">
    <name type="scientific">Vibrio albus</name>
    <dbReference type="NCBI Taxonomy" id="2200953"/>
    <lineage>
        <taxon>Bacteria</taxon>
        <taxon>Pseudomonadati</taxon>
        <taxon>Pseudomonadota</taxon>
        <taxon>Gammaproteobacteria</taxon>
        <taxon>Vibrionales</taxon>
        <taxon>Vibrionaceae</taxon>
        <taxon>Vibrio</taxon>
    </lineage>
</organism>
<feature type="domain" description="DUF1731" evidence="3">
    <location>
        <begin position="253"/>
        <end position="299"/>
    </location>
</feature>
<evidence type="ECO:0000313" key="5">
    <source>
        <dbReference type="Proteomes" id="UP000245362"/>
    </source>
</evidence>
<dbReference type="InterPro" id="IPR010099">
    <property type="entry name" value="SDR39U1"/>
</dbReference>
<dbReference type="InterPro" id="IPR036291">
    <property type="entry name" value="NAD(P)-bd_dom_sf"/>
</dbReference>
<dbReference type="EMBL" id="QFWT01000002">
    <property type="protein sequence ID" value="PWI34412.1"/>
    <property type="molecule type" value="Genomic_DNA"/>
</dbReference>
<gene>
    <name evidence="4" type="ORF">DI392_04685</name>
</gene>
<proteinExistence type="inferred from homology"/>
<accession>A0A2U3BC95</accession>